<dbReference type="EMBL" id="QVIG01000001">
    <property type="protein sequence ID" value="RGD57786.1"/>
    <property type="molecule type" value="Genomic_DNA"/>
</dbReference>
<keyword evidence="5" id="KW-1185">Reference proteome</keyword>
<feature type="domain" description="HTH tetR-type" evidence="3">
    <location>
        <begin position="15"/>
        <end position="75"/>
    </location>
</feature>
<gene>
    <name evidence="4" type="ORF">DR950_08300</name>
</gene>
<dbReference type="InterPro" id="IPR001647">
    <property type="entry name" value="HTH_TetR"/>
</dbReference>
<dbReference type="PROSITE" id="PS50977">
    <property type="entry name" value="HTH_TETR_2"/>
    <property type="match status" value="1"/>
</dbReference>
<dbReference type="GO" id="GO:0003677">
    <property type="term" value="F:DNA binding"/>
    <property type="evidence" value="ECO:0007669"/>
    <property type="project" value="UniProtKB-UniRule"/>
</dbReference>
<sequence>MRRHEDQKRDDAGRPDRRTVLADAAIGVLADLGVRGLTHRAVDAAAGLPVGTTSAYLRTRQALLTALVRRLVELDQGELYAMGERVTVRSASELADGIVELMRQRLSGDGRRRSLARYACAVESVRDPELREILVPRENAGRAAVRAFLADQGVTDSDGRTTTLLACVDGLVFEHLVGGGEPGADAIQGLVAAALRGAAAS</sequence>
<comment type="caution">
    <text evidence="4">The sequence shown here is derived from an EMBL/GenBank/DDBJ whole genome shotgun (WGS) entry which is preliminary data.</text>
</comment>
<name>A0A372ZPJ5_9ACTN</name>
<organism evidence="4 5">
    <name type="scientific">Kitasatospora xanthocidica</name>
    <dbReference type="NCBI Taxonomy" id="83382"/>
    <lineage>
        <taxon>Bacteria</taxon>
        <taxon>Bacillati</taxon>
        <taxon>Actinomycetota</taxon>
        <taxon>Actinomycetes</taxon>
        <taxon>Kitasatosporales</taxon>
        <taxon>Streptomycetaceae</taxon>
        <taxon>Kitasatospora</taxon>
    </lineage>
</organism>
<evidence type="ECO:0000313" key="4">
    <source>
        <dbReference type="EMBL" id="RGD57786.1"/>
    </source>
</evidence>
<evidence type="ECO:0000259" key="3">
    <source>
        <dbReference type="PROSITE" id="PS50977"/>
    </source>
</evidence>
<dbReference type="InterPro" id="IPR009057">
    <property type="entry name" value="Homeodomain-like_sf"/>
</dbReference>
<reference evidence="4 5" key="1">
    <citation type="submission" date="2018-08" db="EMBL/GenBank/DDBJ databases">
        <title>Diversity &amp; Physiological Properties of Lignin-Decomposing Actinobacteria from Soil.</title>
        <authorList>
            <person name="Roh S.G."/>
            <person name="Kim S.B."/>
        </authorList>
    </citation>
    <scope>NUCLEOTIDE SEQUENCE [LARGE SCALE GENOMIC DNA]</scope>
    <source>
        <strain evidence="4 5">MMS17-GH009</strain>
    </source>
</reference>
<dbReference type="RefSeq" id="WP_117486519.1">
    <property type="nucleotide sequence ID" value="NZ_QVIG01000001.1"/>
</dbReference>
<feature type="DNA-binding region" description="H-T-H motif" evidence="2">
    <location>
        <begin position="38"/>
        <end position="57"/>
    </location>
</feature>
<accession>A0A372ZPJ5</accession>
<dbReference type="SUPFAM" id="SSF46689">
    <property type="entry name" value="Homeodomain-like"/>
    <property type="match status" value="1"/>
</dbReference>
<dbReference type="SUPFAM" id="SSF48498">
    <property type="entry name" value="Tetracyclin repressor-like, C-terminal domain"/>
    <property type="match status" value="1"/>
</dbReference>
<dbReference type="AlphaFoldDB" id="A0A372ZPJ5"/>
<evidence type="ECO:0000256" key="2">
    <source>
        <dbReference type="PROSITE-ProRule" id="PRU00335"/>
    </source>
</evidence>
<evidence type="ECO:0000256" key="1">
    <source>
        <dbReference type="ARBA" id="ARBA00023125"/>
    </source>
</evidence>
<dbReference type="InterPro" id="IPR041583">
    <property type="entry name" value="TetR_C_31"/>
</dbReference>
<dbReference type="Gene3D" id="1.10.357.10">
    <property type="entry name" value="Tetracycline Repressor, domain 2"/>
    <property type="match status" value="1"/>
</dbReference>
<evidence type="ECO:0000313" key="5">
    <source>
        <dbReference type="Proteomes" id="UP000263377"/>
    </source>
</evidence>
<protein>
    <submittedName>
        <fullName evidence="4">TetR family transcriptional regulator</fullName>
    </submittedName>
</protein>
<proteinExistence type="predicted"/>
<dbReference type="InterPro" id="IPR036271">
    <property type="entry name" value="Tet_transcr_reg_TetR-rel_C_sf"/>
</dbReference>
<keyword evidence="1 2" id="KW-0238">DNA-binding</keyword>
<dbReference type="Pfam" id="PF17940">
    <property type="entry name" value="TetR_C_31"/>
    <property type="match status" value="1"/>
</dbReference>
<dbReference type="Proteomes" id="UP000263377">
    <property type="component" value="Unassembled WGS sequence"/>
</dbReference>